<feature type="compositionally biased region" description="Low complexity" evidence="13">
    <location>
        <begin position="87"/>
        <end position="99"/>
    </location>
</feature>
<feature type="compositionally biased region" description="Low complexity" evidence="13">
    <location>
        <begin position="32"/>
        <end position="44"/>
    </location>
</feature>
<dbReference type="GO" id="GO:0007052">
    <property type="term" value="P:mitotic spindle organization"/>
    <property type="evidence" value="ECO:0007669"/>
    <property type="project" value="TreeGrafter"/>
</dbReference>
<dbReference type="Proteomes" id="UP000816034">
    <property type="component" value="Unassembled WGS sequence"/>
</dbReference>
<dbReference type="InterPro" id="IPR027640">
    <property type="entry name" value="Kinesin-like_fam"/>
</dbReference>
<name>A0AA88GM06_NAELO</name>
<dbReference type="Gene3D" id="1.20.5.340">
    <property type="match status" value="1"/>
</dbReference>
<comment type="similarity">
    <text evidence="9">Belongs to the TRAFAC class myosin-kinesin ATPase superfamily. Kinesin family. KIN-5/BimC subfamily.</text>
</comment>
<dbReference type="GO" id="GO:0005524">
    <property type="term" value="F:ATP binding"/>
    <property type="evidence" value="ECO:0007669"/>
    <property type="project" value="UniProtKB-UniRule"/>
</dbReference>
<keyword evidence="6 12" id="KW-0175">Coiled coil</keyword>
<dbReference type="SMART" id="SM00129">
    <property type="entry name" value="KISc"/>
    <property type="match status" value="1"/>
</dbReference>
<dbReference type="PROSITE" id="PS00411">
    <property type="entry name" value="KINESIN_MOTOR_1"/>
    <property type="match status" value="1"/>
</dbReference>
<evidence type="ECO:0000256" key="7">
    <source>
        <dbReference type="ARBA" id="ARBA00023175"/>
    </source>
</evidence>
<evidence type="ECO:0000256" key="10">
    <source>
        <dbReference type="PROSITE-ProRule" id="PRU00283"/>
    </source>
</evidence>
<dbReference type="SUPFAM" id="SSF52540">
    <property type="entry name" value="P-loop containing nucleoside triphosphate hydrolases"/>
    <property type="match status" value="1"/>
</dbReference>
<organism evidence="15 16">
    <name type="scientific">Naegleria lovaniensis</name>
    <name type="common">Amoeba</name>
    <dbReference type="NCBI Taxonomy" id="51637"/>
    <lineage>
        <taxon>Eukaryota</taxon>
        <taxon>Discoba</taxon>
        <taxon>Heterolobosea</taxon>
        <taxon>Tetramitia</taxon>
        <taxon>Eutetramitia</taxon>
        <taxon>Vahlkampfiidae</taxon>
        <taxon>Naegleria</taxon>
    </lineage>
</organism>
<evidence type="ECO:0000256" key="2">
    <source>
        <dbReference type="ARBA" id="ARBA00022490"/>
    </source>
</evidence>
<feature type="domain" description="Kinesin motor" evidence="14">
    <location>
        <begin position="104"/>
        <end position="436"/>
    </location>
</feature>
<evidence type="ECO:0000256" key="1">
    <source>
        <dbReference type="ARBA" id="ARBA00004245"/>
    </source>
</evidence>
<keyword evidence="8" id="KW-0206">Cytoskeleton</keyword>
<dbReference type="Gene3D" id="3.40.850.10">
    <property type="entry name" value="Kinesin motor domain"/>
    <property type="match status" value="1"/>
</dbReference>
<dbReference type="PRINTS" id="PR00380">
    <property type="entry name" value="KINESINHEAVY"/>
</dbReference>
<comment type="caution">
    <text evidence="15">The sequence shown here is derived from an EMBL/GenBank/DDBJ whole genome shotgun (WGS) entry which is preliminary data.</text>
</comment>
<reference evidence="15 16" key="1">
    <citation type="journal article" date="2018" name="BMC Genomics">
        <title>The genome of Naegleria lovaniensis, the basis for a comparative approach to unravel pathogenicity factors of the human pathogenic amoeba N. fowleri.</title>
        <authorList>
            <person name="Liechti N."/>
            <person name="Schurch N."/>
            <person name="Bruggmann R."/>
            <person name="Wittwer M."/>
        </authorList>
    </citation>
    <scope>NUCLEOTIDE SEQUENCE [LARGE SCALE GENOMIC DNA]</scope>
    <source>
        <strain evidence="15 16">ATCC 30569</strain>
    </source>
</reference>
<evidence type="ECO:0000256" key="6">
    <source>
        <dbReference type="ARBA" id="ARBA00023054"/>
    </source>
</evidence>
<dbReference type="InterPro" id="IPR001752">
    <property type="entry name" value="Kinesin_motor_dom"/>
</dbReference>
<evidence type="ECO:0000259" key="14">
    <source>
        <dbReference type="PROSITE" id="PS50067"/>
    </source>
</evidence>
<evidence type="ECO:0000256" key="5">
    <source>
        <dbReference type="ARBA" id="ARBA00022840"/>
    </source>
</evidence>
<evidence type="ECO:0000256" key="13">
    <source>
        <dbReference type="SAM" id="MobiDB-lite"/>
    </source>
</evidence>
<protein>
    <recommendedName>
        <fullName evidence="11">Kinesin-like protein</fullName>
    </recommendedName>
</protein>
<keyword evidence="7 10" id="KW-0505">Motor protein</keyword>
<evidence type="ECO:0000256" key="12">
    <source>
        <dbReference type="SAM" id="Coils"/>
    </source>
</evidence>
<dbReference type="GO" id="GO:0051231">
    <property type="term" value="P:spindle elongation"/>
    <property type="evidence" value="ECO:0007669"/>
    <property type="project" value="TreeGrafter"/>
</dbReference>
<evidence type="ECO:0000256" key="11">
    <source>
        <dbReference type="RuleBase" id="RU000394"/>
    </source>
</evidence>
<evidence type="ECO:0000256" key="9">
    <source>
        <dbReference type="ARBA" id="ARBA00034704"/>
    </source>
</evidence>
<feature type="compositionally biased region" description="Basic and acidic residues" evidence="13">
    <location>
        <begin position="69"/>
        <end position="86"/>
    </location>
</feature>
<feature type="coiled-coil region" evidence="12">
    <location>
        <begin position="448"/>
        <end position="518"/>
    </location>
</feature>
<gene>
    <name evidence="15" type="ORF">C9374_006418</name>
</gene>
<keyword evidence="4 10" id="KW-0547">Nucleotide-binding</keyword>
<evidence type="ECO:0000313" key="16">
    <source>
        <dbReference type="Proteomes" id="UP000816034"/>
    </source>
</evidence>
<dbReference type="PANTHER" id="PTHR47969">
    <property type="entry name" value="CHROMOSOME-ASSOCIATED KINESIN KIF4A-RELATED"/>
    <property type="match status" value="1"/>
</dbReference>
<dbReference type="InterPro" id="IPR027417">
    <property type="entry name" value="P-loop_NTPase"/>
</dbReference>
<sequence>MYFKKQGTMKRSLIHSIFSVPPPAQQQQRNPSLSSSTTKRTLLTNGFFQKHLKPNDEKMQTTAPPEHYQQQHHELHPQTEELERPPSECASTSSSGSFSGLSSRIEVICRFRPLNEMEREHDPESSVISFEDGDENTCIFKSKRVVHNFTFDKIFNDHSTQEEIFEFVGKPVIEDVCKGYNGTIFTYGQTGSGKSFTMMGAGEDIKGFSDHPKLKGIIPRSIDYLFQVIEENSDVSYTIDVSFIEIYMERIKDLLDPVQKQLKIERKEPKGVFVKGAKEVRVHTSKEIFHLLKKGASHRVISSTRMNSESSRSHTIFILSLSQKNRTTSETKYGKLILVDLAGSEKTKKTGAVGTTLEEAKQINKSLSALGMVIYALSDSSGSKHVPYRDSKLTRLLEDSIGGNSRTKLIINCSMSTLNDEETLSTLRFGSRAKRIQNKVKVNRELSQKELKSMLDKAKEEVLQLRQVINSLKVQQKEDENIEKLIIRQEIDGVTKEKEKLQELLEELSDLAKRGSAEVLKSKVLRSASIVHTHKGENYAPRRRSMIVGRLNRGMEGLECTSPLGFYDKNESFSETSSVADEEDDIEAWTEFQEYVDKIDKLQLECSNLTQQNYKLEQQMAALTDRNHALEQLLRQTQNERDMWKQEALDVSDVLNRTLQSKIQDSIRNQNTMNSNIKAIEMLTLEMKTLQSQVCFFDISTRSTLKECGALMFTLTKSGLVNRASSPHLVPASPNSRSHPNLLNIKL</sequence>
<dbReference type="GO" id="GO:0005875">
    <property type="term" value="C:microtubule associated complex"/>
    <property type="evidence" value="ECO:0007669"/>
    <property type="project" value="TreeGrafter"/>
</dbReference>
<feature type="binding site" evidence="10">
    <location>
        <begin position="188"/>
        <end position="195"/>
    </location>
    <ligand>
        <name>ATP</name>
        <dbReference type="ChEBI" id="CHEBI:30616"/>
    </ligand>
</feature>
<dbReference type="InterPro" id="IPR019821">
    <property type="entry name" value="Kinesin_motor_CS"/>
</dbReference>
<dbReference type="GO" id="GO:0003777">
    <property type="term" value="F:microtubule motor activity"/>
    <property type="evidence" value="ECO:0007669"/>
    <property type="project" value="InterPro"/>
</dbReference>
<comment type="subcellular location">
    <subcellularLocation>
        <location evidence="1">Cytoplasm</location>
        <location evidence="1">Cytoskeleton</location>
    </subcellularLocation>
</comment>
<dbReference type="PANTHER" id="PTHR47969:SF15">
    <property type="entry name" value="CHROMOSOME-ASSOCIATED KINESIN KIF4A-RELATED"/>
    <property type="match status" value="1"/>
</dbReference>
<dbReference type="RefSeq" id="XP_044547109.1">
    <property type="nucleotide sequence ID" value="XM_044696276.1"/>
</dbReference>
<keyword evidence="5 10" id="KW-0067">ATP-binding</keyword>
<accession>A0AA88GM06</accession>
<dbReference type="PROSITE" id="PS50067">
    <property type="entry name" value="KINESIN_MOTOR_2"/>
    <property type="match status" value="1"/>
</dbReference>
<keyword evidence="16" id="KW-1185">Reference proteome</keyword>
<evidence type="ECO:0000313" key="15">
    <source>
        <dbReference type="EMBL" id="KAG2381429.1"/>
    </source>
</evidence>
<dbReference type="InterPro" id="IPR036961">
    <property type="entry name" value="Kinesin_motor_dom_sf"/>
</dbReference>
<dbReference type="GO" id="GO:0008017">
    <property type="term" value="F:microtubule binding"/>
    <property type="evidence" value="ECO:0007669"/>
    <property type="project" value="InterPro"/>
</dbReference>
<feature type="coiled-coil region" evidence="12">
    <location>
        <begin position="592"/>
        <end position="647"/>
    </location>
</feature>
<dbReference type="FunFam" id="3.40.850.10:FF:000019">
    <property type="entry name" value="Kinesin-like protein KIN-5D"/>
    <property type="match status" value="1"/>
</dbReference>
<keyword evidence="2" id="KW-0963">Cytoplasm</keyword>
<feature type="region of interest" description="Disordered" evidence="13">
    <location>
        <begin position="19"/>
        <end position="99"/>
    </location>
</feature>
<evidence type="ECO:0000256" key="3">
    <source>
        <dbReference type="ARBA" id="ARBA00022701"/>
    </source>
</evidence>
<dbReference type="GeneID" id="68098872"/>
<evidence type="ECO:0000256" key="8">
    <source>
        <dbReference type="ARBA" id="ARBA00023212"/>
    </source>
</evidence>
<evidence type="ECO:0000256" key="4">
    <source>
        <dbReference type="ARBA" id="ARBA00022741"/>
    </source>
</evidence>
<keyword evidence="3 11" id="KW-0493">Microtubule</keyword>
<dbReference type="AlphaFoldDB" id="A0AA88GM06"/>
<dbReference type="GO" id="GO:0007018">
    <property type="term" value="P:microtubule-based movement"/>
    <property type="evidence" value="ECO:0007669"/>
    <property type="project" value="InterPro"/>
</dbReference>
<dbReference type="Pfam" id="PF00225">
    <property type="entry name" value="Kinesin"/>
    <property type="match status" value="1"/>
</dbReference>
<dbReference type="GO" id="GO:0005874">
    <property type="term" value="C:microtubule"/>
    <property type="evidence" value="ECO:0007669"/>
    <property type="project" value="UniProtKB-KW"/>
</dbReference>
<proteinExistence type="inferred from homology"/>
<feature type="region of interest" description="Disordered" evidence="13">
    <location>
        <begin position="727"/>
        <end position="747"/>
    </location>
</feature>
<dbReference type="EMBL" id="PYSW02000027">
    <property type="protein sequence ID" value="KAG2381429.1"/>
    <property type="molecule type" value="Genomic_DNA"/>
</dbReference>